<gene>
    <name evidence="1" type="ORF">GBAR_LOCUS1940</name>
</gene>
<dbReference type="SUPFAM" id="SSF50630">
    <property type="entry name" value="Acid proteases"/>
    <property type="match status" value="1"/>
</dbReference>
<dbReference type="GO" id="GO:0006508">
    <property type="term" value="P:proteolysis"/>
    <property type="evidence" value="ECO:0007669"/>
    <property type="project" value="InterPro"/>
</dbReference>
<dbReference type="InterPro" id="IPR001969">
    <property type="entry name" value="Aspartic_peptidase_AS"/>
</dbReference>
<accession>A0AA35QYU8</accession>
<evidence type="ECO:0008006" key="3">
    <source>
        <dbReference type="Google" id="ProtNLM"/>
    </source>
</evidence>
<evidence type="ECO:0000313" key="2">
    <source>
        <dbReference type="Proteomes" id="UP001174909"/>
    </source>
</evidence>
<dbReference type="InterPro" id="IPR021109">
    <property type="entry name" value="Peptidase_aspartic_dom_sf"/>
</dbReference>
<name>A0AA35QYU8_GEOBA</name>
<dbReference type="AlphaFoldDB" id="A0AA35QYU8"/>
<comment type="caution">
    <text evidence="1">The sequence shown here is derived from an EMBL/GenBank/DDBJ whole genome shotgun (WGS) entry which is preliminary data.</text>
</comment>
<proteinExistence type="predicted"/>
<dbReference type="Pfam" id="PF13975">
    <property type="entry name" value="gag-asp_proteas"/>
    <property type="match status" value="1"/>
</dbReference>
<reference evidence="1" key="1">
    <citation type="submission" date="2023-03" db="EMBL/GenBank/DDBJ databases">
        <authorList>
            <person name="Steffen K."/>
            <person name="Cardenas P."/>
        </authorList>
    </citation>
    <scope>NUCLEOTIDE SEQUENCE</scope>
</reference>
<evidence type="ECO:0000313" key="1">
    <source>
        <dbReference type="EMBL" id="CAI7996724.1"/>
    </source>
</evidence>
<dbReference type="EMBL" id="CASHTH010000277">
    <property type="protein sequence ID" value="CAI7996724.1"/>
    <property type="molecule type" value="Genomic_DNA"/>
</dbReference>
<dbReference type="Proteomes" id="UP001174909">
    <property type="component" value="Unassembled WGS sequence"/>
</dbReference>
<sequence length="118" mass="12792">MGTFYIEIGLGDEQGSNWRTLDALVDTGASTTSLPASVLQELGVRPLSTERFRFAQGEVRELPVGYTWIRFAGKEVITQVIFNAEGTSPLLGALALEAAYMAVDPVGQRLIPVEGFLM</sequence>
<dbReference type="GO" id="GO:0004190">
    <property type="term" value="F:aspartic-type endopeptidase activity"/>
    <property type="evidence" value="ECO:0007669"/>
    <property type="project" value="InterPro"/>
</dbReference>
<organism evidence="1 2">
    <name type="scientific">Geodia barretti</name>
    <name type="common">Barrett's horny sponge</name>
    <dbReference type="NCBI Taxonomy" id="519541"/>
    <lineage>
        <taxon>Eukaryota</taxon>
        <taxon>Metazoa</taxon>
        <taxon>Porifera</taxon>
        <taxon>Demospongiae</taxon>
        <taxon>Heteroscleromorpha</taxon>
        <taxon>Tetractinellida</taxon>
        <taxon>Astrophorina</taxon>
        <taxon>Geodiidae</taxon>
        <taxon>Geodia</taxon>
    </lineage>
</organism>
<keyword evidence="2" id="KW-1185">Reference proteome</keyword>
<dbReference type="PROSITE" id="PS00141">
    <property type="entry name" value="ASP_PROTEASE"/>
    <property type="match status" value="1"/>
</dbReference>
<protein>
    <recommendedName>
        <fullName evidence="3">Aspartyl protease</fullName>
    </recommendedName>
</protein>
<dbReference type="Gene3D" id="2.40.70.10">
    <property type="entry name" value="Acid Proteases"/>
    <property type="match status" value="1"/>
</dbReference>